<reference evidence="2 3" key="1">
    <citation type="journal article" date="2024" name="Plant Biotechnol. J.">
        <title>Dendrobium thyrsiflorum genome and its molecular insights into genes involved in important horticultural traits.</title>
        <authorList>
            <person name="Chen B."/>
            <person name="Wang J.Y."/>
            <person name="Zheng P.J."/>
            <person name="Li K.L."/>
            <person name="Liang Y.M."/>
            <person name="Chen X.F."/>
            <person name="Zhang C."/>
            <person name="Zhao X."/>
            <person name="He X."/>
            <person name="Zhang G.Q."/>
            <person name="Liu Z.J."/>
            <person name="Xu Q."/>
        </authorList>
    </citation>
    <scope>NUCLEOTIDE SEQUENCE [LARGE SCALE GENOMIC DNA]</scope>
    <source>
        <strain evidence="2">GZMU011</strain>
    </source>
</reference>
<organism evidence="2 3">
    <name type="scientific">Dendrobium thyrsiflorum</name>
    <name type="common">Pinecone-like raceme dendrobium</name>
    <name type="synonym">Orchid</name>
    <dbReference type="NCBI Taxonomy" id="117978"/>
    <lineage>
        <taxon>Eukaryota</taxon>
        <taxon>Viridiplantae</taxon>
        <taxon>Streptophyta</taxon>
        <taxon>Embryophyta</taxon>
        <taxon>Tracheophyta</taxon>
        <taxon>Spermatophyta</taxon>
        <taxon>Magnoliopsida</taxon>
        <taxon>Liliopsida</taxon>
        <taxon>Asparagales</taxon>
        <taxon>Orchidaceae</taxon>
        <taxon>Epidendroideae</taxon>
        <taxon>Malaxideae</taxon>
        <taxon>Dendrobiinae</taxon>
        <taxon>Dendrobium</taxon>
    </lineage>
</organism>
<dbReference type="EMBL" id="JANQDX010000012">
    <property type="protein sequence ID" value="KAL0915443.1"/>
    <property type="molecule type" value="Genomic_DNA"/>
</dbReference>
<dbReference type="Proteomes" id="UP001552299">
    <property type="component" value="Unassembled WGS sequence"/>
</dbReference>
<keyword evidence="3" id="KW-1185">Reference proteome</keyword>
<sequence>MNQIKITVEERISSMEGEVADLRDMMKKLLEIHNQTTASVAKVKKDTIGMALAGRRKREERREEKLASFPRRKPAGYLSKNNKEIILKKTLLNHTKYYIFIGEKRVAKQPYSLHKSHLKKCQVSLKKTLSYAPNSSQKDNPRNQLDGHQETSKRRKKGSINTHGGKPNSPNQPRNRNPAATIQHPGKKPKSQPRGTETALKQRKPKRHKEGKRQIKATF</sequence>
<name>A0ABD0USA7_DENTH</name>
<comment type="caution">
    <text evidence="2">The sequence shown here is derived from an EMBL/GenBank/DDBJ whole genome shotgun (WGS) entry which is preliminary data.</text>
</comment>
<dbReference type="AlphaFoldDB" id="A0ABD0USA7"/>
<feature type="compositionally biased region" description="Low complexity" evidence="1">
    <location>
        <begin position="167"/>
        <end position="178"/>
    </location>
</feature>
<proteinExistence type="predicted"/>
<evidence type="ECO:0000256" key="1">
    <source>
        <dbReference type="SAM" id="MobiDB-lite"/>
    </source>
</evidence>
<evidence type="ECO:0000313" key="3">
    <source>
        <dbReference type="Proteomes" id="UP001552299"/>
    </source>
</evidence>
<accession>A0ABD0USA7</accession>
<feature type="compositionally biased region" description="Basic and acidic residues" evidence="1">
    <location>
        <begin position="139"/>
        <end position="152"/>
    </location>
</feature>
<feature type="compositionally biased region" description="Basic residues" evidence="1">
    <location>
        <begin position="201"/>
        <end position="219"/>
    </location>
</feature>
<gene>
    <name evidence="2" type="ORF">M5K25_015861</name>
</gene>
<evidence type="ECO:0000313" key="2">
    <source>
        <dbReference type="EMBL" id="KAL0915443.1"/>
    </source>
</evidence>
<feature type="region of interest" description="Disordered" evidence="1">
    <location>
        <begin position="130"/>
        <end position="219"/>
    </location>
</feature>
<protein>
    <submittedName>
        <fullName evidence="2">Uncharacterized protein</fullName>
    </submittedName>
</protein>